<evidence type="ECO:0000313" key="1">
    <source>
        <dbReference type="EMBL" id="GAG89300.1"/>
    </source>
</evidence>
<dbReference type="AlphaFoldDB" id="X1B2U7"/>
<feature type="non-terminal residue" evidence="1">
    <location>
        <position position="328"/>
    </location>
</feature>
<evidence type="ECO:0008006" key="2">
    <source>
        <dbReference type="Google" id="ProtNLM"/>
    </source>
</evidence>
<organism evidence="1">
    <name type="scientific">marine sediment metagenome</name>
    <dbReference type="NCBI Taxonomy" id="412755"/>
    <lineage>
        <taxon>unclassified sequences</taxon>
        <taxon>metagenomes</taxon>
        <taxon>ecological metagenomes</taxon>
    </lineage>
</organism>
<protein>
    <recommendedName>
        <fullName evidence="2">PilC beta-propeller domain-containing protein</fullName>
    </recommendedName>
</protein>
<gene>
    <name evidence="1" type="ORF">S01H4_22845</name>
</gene>
<accession>X1B2U7</accession>
<sequence>DVLLPSAAQNGGTSLYEASEPSVLEDKLREAFNAIRDTAAGTVVSILSTSGEGEGAVYQAHFKPKHTTMTEEVSWTGYVQSLWVDALGNLREDWTAAGNPIPDGILNLEIDPVVTFFYDDAGAETKFKRRLVSPTDKYGTLSTPTIHSLTELGPLWEAGGKLASRSAFSRTIYTFVDLDNDGHVDGNHSLDGDEFISFHIPPTNMAKLTSYLDLANDPAFSYVGTTEANRVYNLITYVRGSDAGFISTTDLRNRTADSKVWKLGDIIYSTPTPVGRPVDNYDLIYGDDTYADFYLLHKNRETVVYTGANDGMLHAFLAGVFNPGAPVT</sequence>
<name>X1B2U7_9ZZZZ</name>
<proteinExistence type="predicted"/>
<feature type="non-terminal residue" evidence="1">
    <location>
        <position position="1"/>
    </location>
</feature>
<comment type="caution">
    <text evidence="1">The sequence shown here is derived from an EMBL/GenBank/DDBJ whole genome shotgun (WGS) entry which is preliminary data.</text>
</comment>
<dbReference type="EMBL" id="BART01010526">
    <property type="protein sequence ID" value="GAG89300.1"/>
    <property type="molecule type" value="Genomic_DNA"/>
</dbReference>
<reference evidence="1" key="1">
    <citation type="journal article" date="2014" name="Front. Microbiol.">
        <title>High frequency of phylogenetically diverse reductive dehalogenase-homologous genes in deep subseafloor sedimentary metagenomes.</title>
        <authorList>
            <person name="Kawai M."/>
            <person name="Futagami T."/>
            <person name="Toyoda A."/>
            <person name="Takaki Y."/>
            <person name="Nishi S."/>
            <person name="Hori S."/>
            <person name="Arai W."/>
            <person name="Tsubouchi T."/>
            <person name="Morono Y."/>
            <person name="Uchiyama I."/>
            <person name="Ito T."/>
            <person name="Fujiyama A."/>
            <person name="Inagaki F."/>
            <person name="Takami H."/>
        </authorList>
    </citation>
    <scope>NUCLEOTIDE SEQUENCE</scope>
    <source>
        <strain evidence="1">Expedition CK06-06</strain>
    </source>
</reference>